<protein>
    <submittedName>
        <fullName evidence="3">Toxin-antitoxin system YwqK family antitoxin</fullName>
    </submittedName>
</protein>
<gene>
    <name evidence="3" type="ORF">ACD591_07515</name>
    <name evidence="2" type="ORF">FOE74_13560</name>
</gene>
<name>A0A5M8QE72_9BACT</name>
<dbReference type="Gene3D" id="2.20.110.10">
    <property type="entry name" value="Histone H3 K4-specific methyltransferase SET7/9 N-terminal domain"/>
    <property type="match status" value="1"/>
</dbReference>
<evidence type="ECO:0000313" key="2">
    <source>
        <dbReference type="EMBL" id="KAA6433488.1"/>
    </source>
</evidence>
<dbReference type="Proteomes" id="UP000323866">
    <property type="component" value="Unassembled WGS sequence"/>
</dbReference>
<organism evidence="2 4">
    <name type="scientific">Rufibacter glacialis</name>
    <dbReference type="NCBI Taxonomy" id="1259555"/>
    <lineage>
        <taxon>Bacteria</taxon>
        <taxon>Pseudomonadati</taxon>
        <taxon>Bacteroidota</taxon>
        <taxon>Cytophagia</taxon>
        <taxon>Cytophagales</taxon>
        <taxon>Hymenobacteraceae</taxon>
        <taxon>Rufibacter</taxon>
    </lineage>
</organism>
<keyword evidence="1" id="KW-0732">Signal</keyword>
<reference evidence="2 4" key="2">
    <citation type="submission" date="2019-09" db="EMBL/GenBank/DDBJ databases">
        <title>A bacterium isolated from glacier soil.</title>
        <authorList>
            <person name="Liu Q."/>
        </authorList>
    </citation>
    <scope>NUCLEOTIDE SEQUENCE [LARGE SCALE GENOMIC DNA]</scope>
    <source>
        <strain evidence="2 4">MDT1-10-3</strain>
    </source>
</reference>
<dbReference type="EMBL" id="JBGOGF010000003">
    <property type="protein sequence ID" value="MFA1771134.1"/>
    <property type="molecule type" value="Genomic_DNA"/>
</dbReference>
<evidence type="ECO:0000313" key="4">
    <source>
        <dbReference type="Proteomes" id="UP000323866"/>
    </source>
</evidence>
<evidence type="ECO:0000313" key="3">
    <source>
        <dbReference type="EMBL" id="MFA1771134.1"/>
    </source>
</evidence>
<evidence type="ECO:0000256" key="1">
    <source>
        <dbReference type="SAM" id="SignalP"/>
    </source>
</evidence>
<proteinExistence type="predicted"/>
<evidence type="ECO:0000313" key="5">
    <source>
        <dbReference type="Proteomes" id="UP001570846"/>
    </source>
</evidence>
<dbReference type="OrthoDB" id="830908at2"/>
<dbReference type="RefSeq" id="WP_149099147.1">
    <property type="nucleotide sequence ID" value="NZ_BMMG01000004.1"/>
</dbReference>
<reference evidence="2 4" key="1">
    <citation type="submission" date="2019-07" db="EMBL/GenBank/DDBJ databases">
        <authorList>
            <person name="Qu J.-H."/>
        </authorList>
    </citation>
    <scope>NUCLEOTIDE SEQUENCE [LARGE SCALE GENOMIC DNA]</scope>
    <source>
        <strain evidence="2 4">MDT1-10-3</strain>
    </source>
</reference>
<sequence>MKPFLLLVILLIFTFTLQAQKSNTKQIIPLTTDTVYFDQDWERTHLREDIKYARIIKRTVEGVPYGTVRNFYYPSWKKQWEGKLLSEDPDVPFGLCTSWYPNGKVKSIATYKDGEAQEDIRMWHENGTKITCTYKFIDALPLTRAKLHSFFNPGSSRKVISIDLPANAHGIVFKIDLRDEGEPAVDWATASTLASLSMLGGANDFLFSGAKALSRASSNQTRSTTCHYFITTSLEDANHFERTKGEIPDKNSSIWKAKNVPQDTRQLSIPKDAKTLYFCINNDNLQTSAEATLSVSVLQKQCK</sequence>
<keyword evidence="5" id="KW-1185">Reference proteome</keyword>
<dbReference type="Proteomes" id="UP001570846">
    <property type="component" value="Unassembled WGS sequence"/>
</dbReference>
<feature type="signal peptide" evidence="1">
    <location>
        <begin position="1"/>
        <end position="19"/>
    </location>
</feature>
<accession>A0A5M8QE72</accession>
<feature type="chain" id="PRO_5024440964" evidence="1">
    <location>
        <begin position="20"/>
        <end position="303"/>
    </location>
</feature>
<reference evidence="3 5" key="3">
    <citation type="submission" date="2024-08" db="EMBL/GenBank/DDBJ databases">
        <authorList>
            <person name="Wei W."/>
        </authorList>
    </citation>
    <scope>NUCLEOTIDE SEQUENCE [LARGE SCALE GENOMIC DNA]</scope>
    <source>
        <strain evidence="3 5">XU2</strain>
    </source>
</reference>
<dbReference type="AlphaFoldDB" id="A0A5M8QE72"/>
<dbReference type="EMBL" id="VKKZ01000021">
    <property type="protein sequence ID" value="KAA6433488.1"/>
    <property type="molecule type" value="Genomic_DNA"/>
</dbReference>
<dbReference type="SUPFAM" id="SSF82185">
    <property type="entry name" value="Histone H3 K4-specific methyltransferase SET7/9 N-terminal domain"/>
    <property type="match status" value="1"/>
</dbReference>
<comment type="caution">
    <text evidence="2">The sequence shown here is derived from an EMBL/GenBank/DDBJ whole genome shotgun (WGS) entry which is preliminary data.</text>
</comment>